<gene>
    <name evidence="3" type="ORF">KFL_001560120</name>
</gene>
<keyword evidence="1" id="KW-0378">Hydrolase</keyword>
<protein>
    <submittedName>
        <fullName evidence="3">Uncharacterized protein</fullName>
    </submittedName>
</protein>
<dbReference type="AlphaFoldDB" id="A0A1Y1HZN3"/>
<reference evidence="3 4" key="1">
    <citation type="journal article" date="2014" name="Nat. Commun.">
        <title>Klebsormidium flaccidum genome reveals primary factors for plant terrestrial adaptation.</title>
        <authorList>
            <person name="Hori K."/>
            <person name="Maruyama F."/>
            <person name="Fujisawa T."/>
            <person name="Togashi T."/>
            <person name="Yamamoto N."/>
            <person name="Seo M."/>
            <person name="Sato S."/>
            <person name="Yamada T."/>
            <person name="Mori H."/>
            <person name="Tajima N."/>
            <person name="Moriyama T."/>
            <person name="Ikeuchi M."/>
            <person name="Watanabe M."/>
            <person name="Wada H."/>
            <person name="Kobayashi K."/>
            <person name="Saito M."/>
            <person name="Masuda T."/>
            <person name="Sasaki-Sekimoto Y."/>
            <person name="Mashiguchi K."/>
            <person name="Awai K."/>
            <person name="Shimojima M."/>
            <person name="Masuda S."/>
            <person name="Iwai M."/>
            <person name="Nobusawa T."/>
            <person name="Narise T."/>
            <person name="Kondo S."/>
            <person name="Saito H."/>
            <person name="Sato R."/>
            <person name="Murakawa M."/>
            <person name="Ihara Y."/>
            <person name="Oshima-Yamada Y."/>
            <person name="Ohtaka K."/>
            <person name="Satoh M."/>
            <person name="Sonobe K."/>
            <person name="Ishii M."/>
            <person name="Ohtani R."/>
            <person name="Kanamori-Sato M."/>
            <person name="Honoki R."/>
            <person name="Miyazaki D."/>
            <person name="Mochizuki H."/>
            <person name="Umetsu J."/>
            <person name="Higashi K."/>
            <person name="Shibata D."/>
            <person name="Kamiya Y."/>
            <person name="Sato N."/>
            <person name="Nakamura Y."/>
            <person name="Tabata S."/>
            <person name="Ida S."/>
            <person name="Kurokawa K."/>
            <person name="Ohta H."/>
        </authorList>
    </citation>
    <scope>NUCLEOTIDE SEQUENCE [LARGE SCALE GENOMIC DNA]</scope>
    <source>
        <strain evidence="3 4">NIES-2285</strain>
    </source>
</reference>
<dbReference type="PANTHER" id="PTHR35372:SF2">
    <property type="entry name" value="SF3 HELICASE DOMAIN-CONTAINING PROTEIN"/>
    <property type="match status" value="1"/>
</dbReference>
<dbReference type="PANTHER" id="PTHR35372">
    <property type="entry name" value="ATP BINDING PROTEIN-RELATED"/>
    <property type="match status" value="1"/>
</dbReference>
<evidence type="ECO:0000256" key="1">
    <source>
        <dbReference type="ARBA" id="ARBA00022801"/>
    </source>
</evidence>
<proteinExistence type="predicted"/>
<feature type="compositionally biased region" description="Basic and acidic residues" evidence="2">
    <location>
        <begin position="61"/>
        <end position="78"/>
    </location>
</feature>
<name>A0A1Y1HZN3_KLENI</name>
<evidence type="ECO:0000313" key="3">
    <source>
        <dbReference type="EMBL" id="GAQ83643.1"/>
    </source>
</evidence>
<feature type="region of interest" description="Disordered" evidence="2">
    <location>
        <begin position="1"/>
        <end position="81"/>
    </location>
</feature>
<organism evidence="3 4">
    <name type="scientific">Klebsormidium nitens</name>
    <name type="common">Green alga</name>
    <name type="synonym">Ulothrix nitens</name>
    <dbReference type="NCBI Taxonomy" id="105231"/>
    <lineage>
        <taxon>Eukaryota</taxon>
        <taxon>Viridiplantae</taxon>
        <taxon>Streptophyta</taxon>
        <taxon>Klebsormidiophyceae</taxon>
        <taxon>Klebsormidiales</taxon>
        <taxon>Klebsormidiaceae</taxon>
        <taxon>Klebsormidium</taxon>
    </lineage>
</organism>
<dbReference type="InterPro" id="IPR051620">
    <property type="entry name" value="ORF904-like_C"/>
</dbReference>
<dbReference type="EMBL" id="DF237105">
    <property type="protein sequence ID" value="GAQ83643.1"/>
    <property type="molecule type" value="Genomic_DNA"/>
</dbReference>
<evidence type="ECO:0000313" key="4">
    <source>
        <dbReference type="Proteomes" id="UP000054558"/>
    </source>
</evidence>
<evidence type="ECO:0000256" key="2">
    <source>
        <dbReference type="SAM" id="MobiDB-lite"/>
    </source>
</evidence>
<accession>A0A1Y1HZN3</accession>
<sequence length="200" mass="22746">MGCRQRRLREQNRGGAEDQVPDSSRTCNSGSLLNHHSGSPAQQAPPDNMTAHLPSTSSQRRGVEHKQKEASSPERRFDPTNARHRLVDLELKQRMMEKGSLEQLLSYLVRGAVDWYMRGGLGETPTAMKASLNQYLASNDKLQKFIEDHCAIREELRAPMMNFLKSYRDARTEVSPVRNLATATTGCKLCWWRIPDQHDL</sequence>
<dbReference type="Proteomes" id="UP000054558">
    <property type="component" value="Unassembled WGS sequence"/>
</dbReference>
<dbReference type="GO" id="GO:0016787">
    <property type="term" value="F:hydrolase activity"/>
    <property type="evidence" value="ECO:0007669"/>
    <property type="project" value="UniProtKB-KW"/>
</dbReference>
<keyword evidence="4" id="KW-1185">Reference proteome</keyword>
<feature type="compositionally biased region" description="Polar residues" evidence="2">
    <location>
        <begin position="21"/>
        <end position="42"/>
    </location>
</feature>